<sequence>MGWPFRGRVTLAAEAAVLRAARTVRAVRRMVDSLGRDEVGKGRWGREGPADPERRRGAVARALHYADVPTIATPNIAAPTMP</sequence>
<dbReference type="EMBL" id="BNAJ01000006">
    <property type="protein sequence ID" value="GHF48083.1"/>
    <property type="molecule type" value="Genomic_DNA"/>
</dbReference>
<evidence type="ECO:0000313" key="1">
    <source>
        <dbReference type="EMBL" id="GHF48083.1"/>
    </source>
</evidence>
<reference evidence="2" key="1">
    <citation type="journal article" date="2019" name="Int. J. Syst. Evol. Microbiol.">
        <title>The Global Catalogue of Microorganisms (GCM) 10K type strain sequencing project: providing services to taxonomists for standard genome sequencing and annotation.</title>
        <authorList>
            <consortium name="The Broad Institute Genomics Platform"/>
            <consortium name="The Broad Institute Genome Sequencing Center for Infectious Disease"/>
            <person name="Wu L."/>
            <person name="Ma J."/>
        </authorList>
    </citation>
    <scope>NUCLEOTIDE SEQUENCE [LARGE SCALE GENOMIC DNA]</scope>
    <source>
        <strain evidence="2">CGMCC 1.18437</strain>
    </source>
</reference>
<accession>A0ABQ3JNW2</accession>
<comment type="caution">
    <text evidence="1">The sequence shown here is derived from an EMBL/GenBank/DDBJ whole genome shotgun (WGS) entry which is preliminary data.</text>
</comment>
<gene>
    <name evidence="1" type="ORF">GCM10017781_25550</name>
</gene>
<name>A0ABQ3JNW2_9DEIO</name>
<keyword evidence="2" id="KW-1185">Reference proteome</keyword>
<evidence type="ECO:0000313" key="2">
    <source>
        <dbReference type="Proteomes" id="UP000619376"/>
    </source>
</evidence>
<proteinExistence type="predicted"/>
<dbReference type="Proteomes" id="UP000619376">
    <property type="component" value="Unassembled WGS sequence"/>
</dbReference>
<protein>
    <submittedName>
        <fullName evidence="1">Uncharacterized protein</fullName>
    </submittedName>
</protein>
<organism evidence="1 2">
    <name type="scientific">Deinococcus metalli</name>
    <dbReference type="NCBI Taxonomy" id="1141878"/>
    <lineage>
        <taxon>Bacteria</taxon>
        <taxon>Thermotogati</taxon>
        <taxon>Deinococcota</taxon>
        <taxon>Deinococci</taxon>
        <taxon>Deinococcales</taxon>
        <taxon>Deinococcaceae</taxon>
        <taxon>Deinococcus</taxon>
    </lineage>
</organism>